<sequence>GVSEMVRVVRSGGTVSTYIWDLPGGGFPYEPIQTEMHAVGMTPPQPPRADDTVMAALVTLWEDAGLEAIQTRQISVERDFSDFEDFWSASTGTGLLRPTITAMAREDLARLQARVRTRLGALKDGPVSHEAHANAIQGRVSKI</sequence>
<proteinExistence type="predicted"/>
<evidence type="ECO:0000313" key="1">
    <source>
        <dbReference type="EMBL" id="SVB70817.1"/>
    </source>
</evidence>
<name>A0A382G8C8_9ZZZZ</name>
<protein>
    <recommendedName>
        <fullName evidence="2">SAM-dependent methyltransferase</fullName>
    </recommendedName>
</protein>
<reference evidence="1" key="1">
    <citation type="submission" date="2018-05" db="EMBL/GenBank/DDBJ databases">
        <authorList>
            <person name="Lanie J.A."/>
            <person name="Ng W.-L."/>
            <person name="Kazmierczak K.M."/>
            <person name="Andrzejewski T.M."/>
            <person name="Davidsen T.M."/>
            <person name="Wayne K.J."/>
            <person name="Tettelin H."/>
            <person name="Glass J.I."/>
            <person name="Rusch D."/>
            <person name="Podicherti R."/>
            <person name="Tsui H.-C.T."/>
            <person name="Winkler M.E."/>
        </authorList>
    </citation>
    <scope>NUCLEOTIDE SEQUENCE</scope>
</reference>
<feature type="non-terminal residue" evidence="1">
    <location>
        <position position="1"/>
    </location>
</feature>
<accession>A0A382G8C8</accession>
<gene>
    <name evidence="1" type="ORF">METZ01_LOCUS223671</name>
</gene>
<dbReference type="EMBL" id="UINC01053824">
    <property type="protein sequence ID" value="SVB70817.1"/>
    <property type="molecule type" value="Genomic_DNA"/>
</dbReference>
<dbReference type="AlphaFoldDB" id="A0A382G8C8"/>
<evidence type="ECO:0008006" key="2">
    <source>
        <dbReference type="Google" id="ProtNLM"/>
    </source>
</evidence>
<organism evidence="1">
    <name type="scientific">marine metagenome</name>
    <dbReference type="NCBI Taxonomy" id="408172"/>
    <lineage>
        <taxon>unclassified sequences</taxon>
        <taxon>metagenomes</taxon>
        <taxon>ecological metagenomes</taxon>
    </lineage>
</organism>